<dbReference type="EMBL" id="KZ820331">
    <property type="protein sequence ID" value="PWN47819.1"/>
    <property type="molecule type" value="Genomic_DNA"/>
</dbReference>
<gene>
    <name evidence="1" type="ORF">IE53DRAFT_348587</name>
</gene>
<reference evidence="1 2" key="1">
    <citation type="journal article" date="2018" name="Mol. Biol. Evol.">
        <title>Broad Genomic Sampling Reveals a Smut Pathogenic Ancestry of the Fungal Clade Ustilaginomycotina.</title>
        <authorList>
            <person name="Kijpornyongpan T."/>
            <person name="Mondo S.J."/>
            <person name="Barry K."/>
            <person name="Sandor L."/>
            <person name="Lee J."/>
            <person name="Lipzen A."/>
            <person name="Pangilinan J."/>
            <person name="LaButti K."/>
            <person name="Hainaut M."/>
            <person name="Henrissat B."/>
            <person name="Grigoriev I.V."/>
            <person name="Spatafora J.W."/>
            <person name="Aime M.C."/>
        </authorList>
    </citation>
    <scope>NUCLEOTIDE SEQUENCE [LARGE SCALE GENOMIC DNA]</scope>
    <source>
        <strain evidence="1 2">SA 807</strain>
    </source>
</reference>
<proteinExistence type="predicted"/>
<dbReference type="Proteomes" id="UP000245626">
    <property type="component" value="Unassembled WGS sequence"/>
</dbReference>
<organism evidence="1 2">
    <name type="scientific">Violaceomyces palustris</name>
    <dbReference type="NCBI Taxonomy" id="1673888"/>
    <lineage>
        <taxon>Eukaryota</taxon>
        <taxon>Fungi</taxon>
        <taxon>Dikarya</taxon>
        <taxon>Basidiomycota</taxon>
        <taxon>Ustilaginomycotina</taxon>
        <taxon>Ustilaginomycetes</taxon>
        <taxon>Violaceomycetales</taxon>
        <taxon>Violaceomycetaceae</taxon>
        <taxon>Violaceomyces</taxon>
    </lineage>
</organism>
<protein>
    <submittedName>
        <fullName evidence="1">Uncharacterized protein</fullName>
    </submittedName>
</protein>
<sequence>MSFTAPQRHRAIGLYKKLLRTTRKTFAGDENAVLAAKLETRRRFKEAAKETDPVKIEEGLDMADEIVTVFRKNVVQGKWSDSSRAYHLRMTPETELGSNDSIKKARQQQINDIKAGKGPSHRKCSPSPCSSNTSSSSSSTSSSTGSSSASFSTFSTASSSNASSMQARAFSTGSVLFRSSKAYQRSAICSAAFSTSSKASDKDPFLHSSQAPLPRPVPKFHSVTILADGSSIQLYTTSPRKMTRLTRDPTNHPLWNPGQERKVGGDAEDDSGRLGRFRRRFGESSNEAAAAGDASASSAAAASESRVAPQDDVSFDQDDLSWMSGGREARAGSPILAKKSGKKGKK</sequence>
<accession>A0ACD0NPV1</accession>
<keyword evidence="2" id="KW-1185">Reference proteome</keyword>
<name>A0ACD0NPV1_9BASI</name>
<evidence type="ECO:0000313" key="2">
    <source>
        <dbReference type="Proteomes" id="UP000245626"/>
    </source>
</evidence>
<evidence type="ECO:0000313" key="1">
    <source>
        <dbReference type="EMBL" id="PWN47819.1"/>
    </source>
</evidence>